<dbReference type="KEGG" id="rga:RGR602_PB00029"/>
<dbReference type="GO" id="GO:0005524">
    <property type="term" value="F:ATP binding"/>
    <property type="evidence" value="ECO:0007669"/>
    <property type="project" value="InterPro"/>
</dbReference>
<dbReference type="PROSITE" id="PS51194">
    <property type="entry name" value="HELICASE_CTER"/>
    <property type="match status" value="1"/>
</dbReference>
<name>A0A0B4X8T6_9HYPH</name>
<dbReference type="Pfam" id="PF00271">
    <property type="entry name" value="Helicase_C"/>
    <property type="match status" value="1"/>
</dbReference>
<dbReference type="InterPro" id="IPR006935">
    <property type="entry name" value="Helicase/UvrB_N"/>
</dbReference>
<feature type="domain" description="Helicase C-terminal" evidence="2">
    <location>
        <begin position="230"/>
        <end position="393"/>
    </location>
</feature>
<dbReference type="AlphaFoldDB" id="A0A0B4X8T6"/>
<protein>
    <submittedName>
        <fullName evidence="3">Helicase/UvrB domain-containing protein</fullName>
    </submittedName>
</protein>
<dbReference type="Gene3D" id="3.40.50.300">
    <property type="entry name" value="P-loop containing nucleotide triphosphate hydrolases"/>
    <property type="match status" value="2"/>
</dbReference>
<feature type="domain" description="Helicase ATP-binding" evidence="1">
    <location>
        <begin position="32"/>
        <end position="201"/>
    </location>
</feature>
<keyword evidence="3" id="KW-0378">Hydrolase</keyword>
<dbReference type="PANTHER" id="PTHR47396">
    <property type="entry name" value="TYPE I RESTRICTION ENZYME ECOKI R PROTEIN"/>
    <property type="match status" value="1"/>
</dbReference>
<organism evidence="3 4">
    <name type="scientific">Rhizobium gallicum bv. gallicum R602sp</name>
    <dbReference type="NCBI Taxonomy" id="1041138"/>
    <lineage>
        <taxon>Bacteria</taxon>
        <taxon>Pseudomonadati</taxon>
        <taxon>Pseudomonadota</taxon>
        <taxon>Alphaproteobacteria</taxon>
        <taxon>Hyphomicrobiales</taxon>
        <taxon>Rhizobiaceae</taxon>
        <taxon>Rhizobium/Agrobacterium group</taxon>
        <taxon>Rhizobium</taxon>
    </lineage>
</organism>
<evidence type="ECO:0000259" key="2">
    <source>
        <dbReference type="PROSITE" id="PS51194"/>
    </source>
</evidence>
<dbReference type="GO" id="GO:0016787">
    <property type="term" value="F:hydrolase activity"/>
    <property type="evidence" value="ECO:0007669"/>
    <property type="project" value="InterPro"/>
</dbReference>
<geneLocation type="plasmid" evidence="3 4">
    <name>pRgalR602b</name>
</geneLocation>
<keyword evidence="3" id="KW-0614">Plasmid</keyword>
<evidence type="ECO:0000313" key="3">
    <source>
        <dbReference type="EMBL" id="AJD43571.1"/>
    </source>
</evidence>
<gene>
    <name evidence="3" type="ORF">RGR602_PB00029</name>
</gene>
<dbReference type="PANTHER" id="PTHR47396:SF1">
    <property type="entry name" value="ATP-DEPENDENT HELICASE IRC3-RELATED"/>
    <property type="match status" value="1"/>
</dbReference>
<dbReference type="InterPro" id="IPR014001">
    <property type="entry name" value="Helicase_ATP-bd"/>
</dbReference>
<dbReference type="GO" id="GO:0005829">
    <property type="term" value="C:cytosol"/>
    <property type="evidence" value="ECO:0007669"/>
    <property type="project" value="TreeGrafter"/>
</dbReference>
<keyword evidence="3" id="KW-0067">ATP-binding</keyword>
<evidence type="ECO:0000259" key="1">
    <source>
        <dbReference type="PROSITE" id="PS51192"/>
    </source>
</evidence>
<dbReference type="HOGENOM" id="CLU_011686_0_0_5"/>
<dbReference type="GO" id="GO:0003677">
    <property type="term" value="F:DNA binding"/>
    <property type="evidence" value="ECO:0007669"/>
    <property type="project" value="InterPro"/>
</dbReference>
<dbReference type="GO" id="GO:0004386">
    <property type="term" value="F:helicase activity"/>
    <property type="evidence" value="ECO:0007669"/>
    <property type="project" value="UniProtKB-KW"/>
</dbReference>
<keyword evidence="4" id="KW-1185">Reference proteome</keyword>
<proteinExistence type="predicted"/>
<dbReference type="Proteomes" id="UP000031368">
    <property type="component" value="Plasmid pRgalR602b"/>
</dbReference>
<keyword evidence="3" id="KW-0547">Nucleotide-binding</keyword>
<reference evidence="3 4" key="1">
    <citation type="submission" date="2013-11" db="EMBL/GenBank/DDBJ databases">
        <title>Complete genome sequence of Rhizobium gallicum bv. gallicum R602.</title>
        <authorList>
            <person name="Bustos P."/>
            <person name="Santamaria R.I."/>
            <person name="Lozano L."/>
            <person name="Acosta J.L."/>
            <person name="Ormeno-Orrillo E."/>
            <person name="Rogel M.A."/>
            <person name="Romero D."/>
            <person name="Cevallos M.A."/>
            <person name="Martinez-Romero E."/>
            <person name="Gonzalez V."/>
        </authorList>
    </citation>
    <scope>NUCLEOTIDE SEQUENCE [LARGE SCALE GENOMIC DNA]</scope>
    <source>
        <strain evidence="3 4">R602</strain>
        <plasmid evidence="3 4">pRgalR602b</plasmid>
    </source>
</reference>
<dbReference type="SMART" id="SM00490">
    <property type="entry name" value="HELICc"/>
    <property type="match status" value="1"/>
</dbReference>
<dbReference type="SMART" id="SM00487">
    <property type="entry name" value="DEXDc"/>
    <property type="match status" value="1"/>
</dbReference>
<dbReference type="PROSITE" id="PS51192">
    <property type="entry name" value="HELICASE_ATP_BIND_1"/>
    <property type="match status" value="1"/>
</dbReference>
<dbReference type="InterPro" id="IPR050742">
    <property type="entry name" value="Helicase_Restrict-Modif_Enz"/>
</dbReference>
<evidence type="ECO:0000313" key="4">
    <source>
        <dbReference type="Proteomes" id="UP000031368"/>
    </source>
</evidence>
<sequence>MSIRLEHRDETGKVSHAGLRKTQLAAAYAGAAHALHSQEAATIAMPTGTGKSAVMILVSALVKARRVLVIVASARLREELAEKFSEVDPFRRLEMLKSKIAPRVRRVYNRITDEAGWRALDEADVVVGLPQTLSPAYKGVCPPPSGFFDLALIDEGHHAPAETWRKLIEDLGPIPKILFSATPYRLDRRRMPGPIIHTYSARAAYKDGVFGKIVYHAVAPGEGETPDQAICRATLARFKDDRKKGLDHRYMVKASTRRRAQQLKELYEAEGARIAVVTSSYAKKTNDRAVERLRAGELDGLICVRMLGEGFDEPRLKIAALHDPDKSLPITLQFIGRFARTTEKNIGQASFLSVPEVTHVVDDLRALYRRDSIWNEIVASQADGAIIGEQAHEDYADRIRSTGRVAAREPLSEAFWEQLRPRQKADVFDCRGVQIDMSKMKTAFDRLYLHYALENEDTAILVTEKPGTPSWLVGDAIATESVHLHMAYYSKNCDLLFFHASADDVTLRDNCIRAVAGKSLPGVLFRDLARVFSGTKLLAPFNVGLRTRQYGDGAESYRSSAGRAAGDAFGAMEAVRYVRGHLAAKIDDDEILGMSESSKLWGGQNVSVQEFAKWCERLGAAIRSDSDPRGRRGYFGVPFVVPLREIPARVVAADWPLDVYSKPLTLVRVSEVSVASTRFQDSPDEVSSVPSPLSLLLDCAIEIASRPQPSDQMSLRIRWASGYTTVSYQPGARPVFRPTERKSGTGFVPTDQLLVRRGGNYEKFLDFINAQPPTLYSIDGAIIVGAEGTEPLAELPLVPSEETFVEKIWPATVDIRKERLSDEFPHRIESIQDEIARELIVDGFDVVFHDDGSGELADLITVRQIASEGLLQDTEITLWHAKYSGSDDPGRRLQDQYEVLGQAIKSGRRLTYSAVRAHIDRRHQKGGDHKFLAGDIDMMRLLLSGDAMQKYLYRIKVVQPGTSISKVSADIKQIVAAAAHLIEYGGLNRFEYIASP</sequence>
<dbReference type="InterPro" id="IPR027417">
    <property type="entry name" value="P-loop_NTPase"/>
</dbReference>
<dbReference type="SUPFAM" id="SSF52540">
    <property type="entry name" value="P-loop containing nucleoside triphosphate hydrolases"/>
    <property type="match status" value="1"/>
</dbReference>
<dbReference type="InterPro" id="IPR001650">
    <property type="entry name" value="Helicase_C-like"/>
</dbReference>
<dbReference type="Pfam" id="PF04851">
    <property type="entry name" value="ResIII"/>
    <property type="match status" value="1"/>
</dbReference>
<keyword evidence="3" id="KW-0347">Helicase</keyword>
<dbReference type="EMBL" id="CP006879">
    <property type="protein sequence ID" value="AJD43571.1"/>
    <property type="molecule type" value="Genomic_DNA"/>
</dbReference>
<accession>A0A0B4X8T6</accession>